<proteinExistence type="inferred from homology"/>
<dbReference type="AlphaFoldDB" id="A0AAD3TS28"/>
<dbReference type="PANTHER" id="PTHR44675">
    <property type="entry name" value="PAK1 INTERACTING PROTEIN 1"/>
    <property type="match status" value="1"/>
</dbReference>
<dbReference type="Proteomes" id="UP001222932">
    <property type="component" value="Unassembled WGS sequence"/>
</dbReference>
<feature type="region of interest" description="Disordered" evidence="10">
    <location>
        <begin position="442"/>
        <end position="475"/>
    </location>
</feature>
<feature type="region of interest" description="Disordered" evidence="10">
    <location>
        <begin position="819"/>
        <end position="891"/>
    </location>
</feature>
<dbReference type="EMBL" id="BTCM01000002">
    <property type="protein sequence ID" value="GMK55918.1"/>
    <property type="molecule type" value="Genomic_DNA"/>
</dbReference>
<feature type="region of interest" description="Disordered" evidence="10">
    <location>
        <begin position="384"/>
        <end position="416"/>
    </location>
</feature>
<feature type="repeat" description="WD" evidence="9">
    <location>
        <begin position="509"/>
        <end position="550"/>
    </location>
</feature>
<protein>
    <recommendedName>
        <fullName evidence="8">Large ribosomal subunit protein mL44</fullName>
    </recommendedName>
</protein>
<dbReference type="SUPFAM" id="SSF54768">
    <property type="entry name" value="dsRNA-binding domain-like"/>
    <property type="match status" value="1"/>
</dbReference>
<dbReference type="SUPFAM" id="SSF50978">
    <property type="entry name" value="WD40 repeat-like"/>
    <property type="match status" value="1"/>
</dbReference>
<organism evidence="12 13">
    <name type="scientific">Cutaneotrichosporon spelunceum</name>
    <dbReference type="NCBI Taxonomy" id="1672016"/>
    <lineage>
        <taxon>Eukaryota</taxon>
        <taxon>Fungi</taxon>
        <taxon>Dikarya</taxon>
        <taxon>Basidiomycota</taxon>
        <taxon>Agaricomycotina</taxon>
        <taxon>Tremellomycetes</taxon>
        <taxon>Trichosporonales</taxon>
        <taxon>Trichosporonaceae</taxon>
        <taxon>Cutaneotrichosporon</taxon>
    </lineage>
</organism>
<evidence type="ECO:0000256" key="1">
    <source>
        <dbReference type="ARBA" id="ARBA00004173"/>
    </source>
</evidence>
<dbReference type="SUPFAM" id="SSF69065">
    <property type="entry name" value="RNase III domain-like"/>
    <property type="match status" value="1"/>
</dbReference>
<dbReference type="InterPro" id="IPR000999">
    <property type="entry name" value="RNase_III_dom"/>
</dbReference>
<keyword evidence="2 9" id="KW-0853">WD repeat</keyword>
<dbReference type="InterPro" id="IPR001680">
    <property type="entry name" value="WD40_rpt"/>
</dbReference>
<dbReference type="InterPro" id="IPR036389">
    <property type="entry name" value="RNase_III_sf"/>
</dbReference>
<keyword evidence="6" id="KW-0687">Ribonucleoprotein</keyword>
<dbReference type="InterPro" id="IPR044444">
    <property type="entry name" value="Ribosomal_mL44_DSRM_metazoa"/>
</dbReference>
<gene>
    <name evidence="12" type="primary">MAK11</name>
    <name evidence="12" type="ORF">CspeluHIS016_0209740</name>
</gene>
<dbReference type="Gene3D" id="3.30.160.20">
    <property type="match status" value="1"/>
</dbReference>
<dbReference type="Gene3D" id="2.130.10.10">
    <property type="entry name" value="YVTN repeat-like/Quinoprotein amine dehydrogenase"/>
    <property type="match status" value="2"/>
</dbReference>
<feature type="region of interest" description="Disordered" evidence="10">
    <location>
        <begin position="350"/>
        <end position="369"/>
    </location>
</feature>
<feature type="repeat" description="WD" evidence="9">
    <location>
        <begin position="592"/>
        <end position="633"/>
    </location>
</feature>
<dbReference type="SMART" id="SM00535">
    <property type="entry name" value="RIBOc"/>
    <property type="match status" value="1"/>
</dbReference>
<feature type="domain" description="RNase III" evidence="11">
    <location>
        <begin position="58"/>
        <end position="234"/>
    </location>
</feature>
<dbReference type="Pfam" id="PF00400">
    <property type="entry name" value="WD40"/>
    <property type="match status" value="4"/>
</dbReference>
<reference evidence="12" key="1">
    <citation type="journal article" date="2023" name="BMC Genomics">
        <title>Chromosome-level genome assemblies of Cutaneotrichosporon spp. (Trichosporonales, Basidiomycota) reveal imbalanced evolution between nucleotide sequences and chromosome synteny.</title>
        <authorList>
            <person name="Kobayashi Y."/>
            <person name="Kayamori A."/>
            <person name="Aoki K."/>
            <person name="Shiwa Y."/>
            <person name="Matsutani M."/>
            <person name="Fujita N."/>
            <person name="Sugita T."/>
            <person name="Iwasaki W."/>
            <person name="Tanaka N."/>
            <person name="Takashima M."/>
        </authorList>
    </citation>
    <scope>NUCLEOTIDE SEQUENCE</scope>
    <source>
        <strain evidence="12">HIS016</strain>
    </source>
</reference>
<sequence length="891" mass="96341">MRGAVLSRTVSAVWQRRLAKTPLRRAAVAPMRALSSTPAVLKQRRLPPAEDPYNHTALATLLARLSLPTSDKLQASLLTCLTHPSFVNAEVEETADLETNELLSNLGNSLLGLFASEEIAARYPNLPSTALSSAVTSYVGPTSLVSVARELGVSATHDSAPKHHNQVQGLPIRWRRALAVRDLADTPVSSNFREAYNDRAVRLDKERERKRNSWEEGVASVVRAFVGLIYQEQGLHAAREFVHAHFMSRHVDLTHLFKIRKPKHVLSNVVSKHLHDAGVPASSSLGRIESRVLASTGTHTQSPLFNIGLFLQNGLKLAEGHGSSLAMAEHRAATNALLSLFLVQSEAGSTRLPTSAHAERPISSSGVAAAQGEAWEGSYTFKEAKTKGKRSGPYSKSAKSGRSTKPKGPSKPTVDVKYDGEVSAATKLVLEKKAKVVSAPAKKVKSAPGKTKEKVKGKGKAVAASPSPSPETDDAPTFKIIAGTYERLLYGLEGKYVGGKIALEPLFIFPAHLACVKAVAASPTGKWLATGSEDEFVKVWDLRRRKEVGSLSQHTGSITSATFPTPSHLLTTSADSTISLFRTSDWALLKSLKGHSGRVNYVDVHPTGRVALSVGKDNTLKMWDLMRGRGAASLALGSEAEIVKFSPRGTHFAVLFPRKIEIYSLTLKKLATLESKIRFNHLLFAELPGEETELLCVGTEKGIVEVYTVEMPGEDDEGEDEDEDDEEEDGGEEKGPKAEVDRIATLVGHTNRIKAISALPFDAPNGPTVLLTTASSDGVINVYDLGAIPTAESEEQQPVASYDTKGSRLTCVFIAEGGAPRRKGKKAPMVETKTGGARFDVEDSDGESEEEEEGDEDMYDVASDEESEGGVEVEFEDEEEEEDEEEGEYED</sequence>
<evidence type="ECO:0000256" key="5">
    <source>
        <dbReference type="ARBA" id="ARBA00023128"/>
    </source>
</evidence>
<evidence type="ECO:0000256" key="4">
    <source>
        <dbReference type="ARBA" id="ARBA00022980"/>
    </source>
</evidence>
<dbReference type="InterPro" id="IPR019775">
    <property type="entry name" value="WD40_repeat_CS"/>
</dbReference>
<dbReference type="Pfam" id="PF00636">
    <property type="entry name" value="Ribonuclease_3"/>
    <property type="match status" value="1"/>
</dbReference>
<dbReference type="Pfam" id="PF22892">
    <property type="entry name" value="DSRM_MRPL44"/>
    <property type="match status" value="1"/>
</dbReference>
<name>A0AAD3TS28_9TREE</name>
<evidence type="ECO:0000256" key="10">
    <source>
        <dbReference type="SAM" id="MobiDB-lite"/>
    </source>
</evidence>
<dbReference type="InterPro" id="IPR051959">
    <property type="entry name" value="PAK1-Kinase_Regulator"/>
</dbReference>
<evidence type="ECO:0000313" key="13">
    <source>
        <dbReference type="Proteomes" id="UP001222932"/>
    </source>
</evidence>
<dbReference type="PROSITE" id="PS00678">
    <property type="entry name" value="WD_REPEATS_1"/>
    <property type="match status" value="2"/>
</dbReference>
<evidence type="ECO:0000256" key="6">
    <source>
        <dbReference type="ARBA" id="ARBA00023274"/>
    </source>
</evidence>
<dbReference type="InterPro" id="IPR015943">
    <property type="entry name" value="WD40/YVTN_repeat-like_dom_sf"/>
</dbReference>
<evidence type="ECO:0000256" key="3">
    <source>
        <dbReference type="ARBA" id="ARBA00022737"/>
    </source>
</evidence>
<comment type="subcellular location">
    <subcellularLocation>
        <location evidence="1">Mitochondrion</location>
    </subcellularLocation>
</comment>
<feature type="compositionally biased region" description="Acidic residues" evidence="10">
    <location>
        <begin position="712"/>
        <end position="731"/>
    </location>
</feature>
<dbReference type="GO" id="GO:0004525">
    <property type="term" value="F:ribonuclease III activity"/>
    <property type="evidence" value="ECO:0007669"/>
    <property type="project" value="InterPro"/>
</dbReference>
<evidence type="ECO:0000313" key="12">
    <source>
        <dbReference type="EMBL" id="GMK55918.1"/>
    </source>
</evidence>
<evidence type="ECO:0000256" key="8">
    <source>
        <dbReference type="ARBA" id="ARBA00035187"/>
    </source>
</evidence>
<keyword evidence="3" id="KW-0677">Repeat</keyword>
<dbReference type="GO" id="GO:0006396">
    <property type="term" value="P:RNA processing"/>
    <property type="evidence" value="ECO:0007669"/>
    <property type="project" value="InterPro"/>
</dbReference>
<keyword evidence="4" id="KW-0689">Ribosomal protein</keyword>
<evidence type="ECO:0000256" key="7">
    <source>
        <dbReference type="ARBA" id="ARBA00024034"/>
    </source>
</evidence>
<feature type="compositionally biased region" description="Acidic residues" evidence="10">
    <location>
        <begin position="842"/>
        <end position="891"/>
    </location>
</feature>
<keyword evidence="5" id="KW-0496">Mitochondrion</keyword>
<evidence type="ECO:0000256" key="9">
    <source>
        <dbReference type="PROSITE-ProRule" id="PRU00221"/>
    </source>
</evidence>
<keyword evidence="13" id="KW-1185">Reference proteome</keyword>
<dbReference type="PROSITE" id="PS50082">
    <property type="entry name" value="WD_REPEATS_2"/>
    <property type="match status" value="2"/>
</dbReference>
<accession>A0AAD3TS28</accession>
<evidence type="ECO:0000259" key="11">
    <source>
        <dbReference type="PROSITE" id="PS50142"/>
    </source>
</evidence>
<dbReference type="PROSITE" id="PS50294">
    <property type="entry name" value="WD_REPEATS_REGION"/>
    <property type="match status" value="2"/>
</dbReference>
<reference evidence="12" key="2">
    <citation type="submission" date="2023-06" db="EMBL/GenBank/DDBJ databases">
        <authorList>
            <person name="Kobayashi Y."/>
            <person name="Kayamori A."/>
            <person name="Aoki K."/>
            <person name="Shiwa Y."/>
            <person name="Fujita N."/>
            <person name="Sugita T."/>
            <person name="Iwasaki W."/>
            <person name="Tanaka N."/>
            <person name="Takashima M."/>
        </authorList>
    </citation>
    <scope>NUCLEOTIDE SEQUENCE</scope>
    <source>
        <strain evidence="12">HIS016</strain>
    </source>
</reference>
<dbReference type="SMART" id="SM00320">
    <property type="entry name" value="WD40"/>
    <property type="match status" value="4"/>
</dbReference>
<comment type="similarity">
    <text evidence="7">Belongs to the ribonuclease III family. Mitochondrion-specific ribosomal protein mL44 subfamily.</text>
</comment>
<dbReference type="Gene3D" id="1.10.1520.10">
    <property type="entry name" value="Ribonuclease III domain"/>
    <property type="match status" value="1"/>
</dbReference>
<evidence type="ECO:0000256" key="2">
    <source>
        <dbReference type="ARBA" id="ARBA00022574"/>
    </source>
</evidence>
<dbReference type="InterPro" id="IPR036322">
    <property type="entry name" value="WD40_repeat_dom_sf"/>
</dbReference>
<dbReference type="PANTHER" id="PTHR44675:SF1">
    <property type="entry name" value="P21-ACTIVATED PROTEIN KINASE-INTERACTING PROTEIN 1"/>
    <property type="match status" value="1"/>
</dbReference>
<comment type="caution">
    <text evidence="12">The sequence shown here is derived from an EMBL/GenBank/DDBJ whole genome shotgun (WGS) entry which is preliminary data.</text>
</comment>
<feature type="region of interest" description="Disordered" evidence="10">
    <location>
        <begin position="708"/>
        <end position="739"/>
    </location>
</feature>
<dbReference type="PROSITE" id="PS50142">
    <property type="entry name" value="RNASE_3_2"/>
    <property type="match status" value="1"/>
</dbReference>